<dbReference type="PRINTS" id="PR00420">
    <property type="entry name" value="RNGMNOXGNASE"/>
</dbReference>
<dbReference type="InterPro" id="IPR050816">
    <property type="entry name" value="Flavin-dep_Halogenase_NPB"/>
</dbReference>
<dbReference type="Gene3D" id="3.50.50.60">
    <property type="entry name" value="FAD/NAD(P)-binding domain"/>
    <property type="match status" value="1"/>
</dbReference>
<dbReference type="InterPro" id="IPR036188">
    <property type="entry name" value="FAD/NAD-bd_sf"/>
</dbReference>
<dbReference type="PANTHER" id="PTHR43747">
    <property type="entry name" value="FAD-BINDING PROTEIN"/>
    <property type="match status" value="1"/>
</dbReference>
<dbReference type="SUPFAM" id="SSF51905">
    <property type="entry name" value="FAD/NAD(P)-binding domain"/>
    <property type="match status" value="1"/>
</dbReference>
<feature type="domain" description="FAD-binding" evidence="1">
    <location>
        <begin position="7"/>
        <end position="165"/>
    </location>
</feature>
<reference evidence="2 3" key="1">
    <citation type="submission" date="2023-01" db="EMBL/GenBank/DDBJ databases">
        <title>Vibrio sp. KJ40-1 sp.nov, isolated from marine algae.</title>
        <authorList>
            <person name="Butt M."/>
            <person name="Kim J.M.J."/>
            <person name="Jeon C.O.C."/>
        </authorList>
    </citation>
    <scope>NUCLEOTIDE SEQUENCE [LARGE SCALE GENOMIC DNA]</scope>
    <source>
        <strain evidence="2 3">KJ40-1</strain>
    </source>
</reference>
<proteinExistence type="predicted"/>
<dbReference type="EMBL" id="JAQLOI010000001">
    <property type="protein sequence ID" value="MDB1123269.1"/>
    <property type="molecule type" value="Genomic_DNA"/>
</dbReference>
<evidence type="ECO:0000259" key="1">
    <source>
        <dbReference type="Pfam" id="PF01494"/>
    </source>
</evidence>
<dbReference type="RefSeq" id="WP_272133726.1">
    <property type="nucleotide sequence ID" value="NZ_JAQLOI010000001.1"/>
</dbReference>
<evidence type="ECO:0000313" key="3">
    <source>
        <dbReference type="Proteomes" id="UP001210678"/>
    </source>
</evidence>
<comment type="caution">
    <text evidence="2">The sequence shown here is derived from an EMBL/GenBank/DDBJ whole genome shotgun (WGS) entry which is preliminary data.</text>
</comment>
<dbReference type="Proteomes" id="UP001210678">
    <property type="component" value="Unassembled WGS sequence"/>
</dbReference>
<dbReference type="Pfam" id="PF01494">
    <property type="entry name" value="FAD_binding_3"/>
    <property type="match status" value="1"/>
</dbReference>
<sequence length="413" mass="45615">MKSEKRQVVIIGAGPSGSIAASLLKQKGLDIVVIEKEVFPRFSIGESLLPACMELIELAGMEDAVAAAGFQYKDGAAFRLGNQYQEFNFEDKFTEGPGTTFQVQRANFDKVLADEAQKQGVEIRFLHELQSIEVLDECSILSVTNELGEMYQIDADFVLDASGFGRVLPKLLALETPSGLPPRQAIFTHIEDNIDSSLNKPYYDRNKILVTVHPDNRDVWYWLIPFANGCCSLGVVGEPEIFERYGDDNLSVLKKMVGEAPELAELLSNAAFVNDANAIVGYSANVSTLATKRFALLGNAGEFLDPVFSSGVTIAMKSAKLAADCVEKQCLGHIVDWDMEYSNPLKIGVDAFRTYVDGWYSGKLQHVIFYENANPRIKQMICAILAGYAWDTNNPYVKESDKRLNTLAEICSD</sequence>
<protein>
    <submittedName>
        <fullName evidence="2">NAD(P)/FAD-dependent oxidoreductase</fullName>
    </submittedName>
</protein>
<dbReference type="InterPro" id="IPR002938">
    <property type="entry name" value="FAD-bd"/>
</dbReference>
<gene>
    <name evidence="2" type="ORF">PGX00_06180</name>
</gene>
<organism evidence="2 3">
    <name type="scientific">Vibrio algarum</name>
    <dbReference type="NCBI Taxonomy" id="3020714"/>
    <lineage>
        <taxon>Bacteria</taxon>
        <taxon>Pseudomonadati</taxon>
        <taxon>Pseudomonadota</taxon>
        <taxon>Gammaproteobacteria</taxon>
        <taxon>Vibrionales</taxon>
        <taxon>Vibrionaceae</taxon>
        <taxon>Vibrio</taxon>
    </lineage>
</organism>
<dbReference type="PANTHER" id="PTHR43747:SF1">
    <property type="entry name" value="SLR1998 PROTEIN"/>
    <property type="match status" value="1"/>
</dbReference>
<keyword evidence="3" id="KW-1185">Reference proteome</keyword>
<name>A0ABT4YQG0_9VIBR</name>
<evidence type="ECO:0000313" key="2">
    <source>
        <dbReference type="EMBL" id="MDB1123269.1"/>
    </source>
</evidence>
<accession>A0ABT4YQG0</accession>